<dbReference type="AlphaFoldDB" id="A0A916WKP7"/>
<dbReference type="Proteomes" id="UP000620596">
    <property type="component" value="Unassembled WGS sequence"/>
</dbReference>
<sequence>MIAPCACIAGLLIAHPPALAQSTKPGLWEINHKMGGSAEMDQAMAQMQQQMAGMPPAQRKQMEDMLAKQGMSMGPSAGGGISMKVCMTKEMAERNEMPQALQGD</sequence>
<name>A0A916WKP7_9BURK</name>
<keyword evidence="1" id="KW-0732">Signal</keyword>
<evidence type="ECO:0000313" key="3">
    <source>
        <dbReference type="Proteomes" id="UP000620596"/>
    </source>
</evidence>
<dbReference type="RefSeq" id="WP_308421371.1">
    <property type="nucleotide sequence ID" value="NZ_BMIG01000016.1"/>
</dbReference>
<dbReference type="EMBL" id="BMIG01000016">
    <property type="protein sequence ID" value="GGB10886.1"/>
    <property type="molecule type" value="Genomic_DNA"/>
</dbReference>
<reference evidence="2" key="1">
    <citation type="journal article" date="2014" name="Int. J. Syst. Evol. Microbiol.">
        <title>Complete genome sequence of Corynebacterium casei LMG S-19264T (=DSM 44701T), isolated from a smear-ripened cheese.</title>
        <authorList>
            <consortium name="US DOE Joint Genome Institute (JGI-PGF)"/>
            <person name="Walter F."/>
            <person name="Albersmeier A."/>
            <person name="Kalinowski J."/>
            <person name="Ruckert C."/>
        </authorList>
    </citation>
    <scope>NUCLEOTIDE SEQUENCE</scope>
    <source>
        <strain evidence="2">CGMCC 1.15322</strain>
    </source>
</reference>
<comment type="caution">
    <text evidence="2">The sequence shown here is derived from an EMBL/GenBank/DDBJ whole genome shotgun (WGS) entry which is preliminary data.</text>
</comment>
<feature type="chain" id="PRO_5038115164" description="DUF3617 domain-containing protein" evidence="1">
    <location>
        <begin position="21"/>
        <end position="104"/>
    </location>
</feature>
<feature type="signal peptide" evidence="1">
    <location>
        <begin position="1"/>
        <end position="20"/>
    </location>
</feature>
<evidence type="ECO:0000313" key="2">
    <source>
        <dbReference type="EMBL" id="GGB10886.1"/>
    </source>
</evidence>
<reference evidence="2" key="2">
    <citation type="submission" date="2020-09" db="EMBL/GenBank/DDBJ databases">
        <authorList>
            <person name="Sun Q."/>
            <person name="Zhou Y."/>
        </authorList>
    </citation>
    <scope>NUCLEOTIDE SEQUENCE</scope>
    <source>
        <strain evidence="2">CGMCC 1.15322</strain>
    </source>
</reference>
<proteinExistence type="predicted"/>
<evidence type="ECO:0008006" key="4">
    <source>
        <dbReference type="Google" id="ProtNLM"/>
    </source>
</evidence>
<gene>
    <name evidence="2" type="ORF">GCM10011496_34800</name>
</gene>
<accession>A0A916WKP7</accession>
<keyword evidence="3" id="KW-1185">Reference proteome</keyword>
<evidence type="ECO:0000256" key="1">
    <source>
        <dbReference type="SAM" id="SignalP"/>
    </source>
</evidence>
<protein>
    <recommendedName>
        <fullName evidence="4">DUF3617 domain-containing protein</fullName>
    </recommendedName>
</protein>
<organism evidence="2 3">
    <name type="scientific">Polaromonas eurypsychrophila</name>
    <dbReference type="NCBI Taxonomy" id="1614635"/>
    <lineage>
        <taxon>Bacteria</taxon>
        <taxon>Pseudomonadati</taxon>
        <taxon>Pseudomonadota</taxon>
        <taxon>Betaproteobacteria</taxon>
        <taxon>Burkholderiales</taxon>
        <taxon>Comamonadaceae</taxon>
        <taxon>Polaromonas</taxon>
    </lineage>
</organism>